<feature type="compositionally biased region" description="Polar residues" evidence="1">
    <location>
        <begin position="129"/>
        <end position="144"/>
    </location>
</feature>
<organism evidence="2 3">
    <name type="scientific">Phascolarctos cinereus</name>
    <name type="common">Koala</name>
    <dbReference type="NCBI Taxonomy" id="38626"/>
    <lineage>
        <taxon>Eukaryota</taxon>
        <taxon>Metazoa</taxon>
        <taxon>Chordata</taxon>
        <taxon>Craniata</taxon>
        <taxon>Vertebrata</taxon>
        <taxon>Euteleostomi</taxon>
        <taxon>Mammalia</taxon>
        <taxon>Metatheria</taxon>
        <taxon>Diprotodontia</taxon>
        <taxon>Phascolarctidae</taxon>
        <taxon>Phascolarctos</taxon>
    </lineage>
</organism>
<feature type="region of interest" description="Disordered" evidence="1">
    <location>
        <begin position="1"/>
        <end position="69"/>
    </location>
</feature>
<sequence>MEEPEPEPEPESESEQEQERSRSRRKGPRVPRAATLRAAGRDGRGLRPRRPLPRSDRHGLRGCSGPGDSGGGCCCRGCRGCRGCCRRLTRARLLQQPPTPLLPPPPPPPPLPHIPPAHPEPRSVLLATNGCSVSHSRQPITSAAVTPHAPLSRKETRHSSPLPHPPASAEATPPLKAPAPPREGAGRGREQRAESEPFPVAPPIPPGLLLLLVHAQEILEPSDLRSFPHYILSVPTPLQISRTACWELQFSPSPSPFTASLHFLAAGMHGFGVSLYSFIPKQ</sequence>
<dbReference type="RefSeq" id="XP_020826164.1">
    <property type="nucleotide sequence ID" value="XM_020970505.1"/>
</dbReference>
<evidence type="ECO:0000313" key="2">
    <source>
        <dbReference type="Proteomes" id="UP000515140"/>
    </source>
</evidence>
<gene>
    <name evidence="3" type="primary">LOC110196988</name>
</gene>
<name>A0A6P5J581_PHACI</name>
<feature type="compositionally biased region" description="Basic and acidic residues" evidence="1">
    <location>
        <begin position="184"/>
        <end position="195"/>
    </location>
</feature>
<feature type="region of interest" description="Disordered" evidence="1">
    <location>
        <begin position="96"/>
        <end position="200"/>
    </location>
</feature>
<feature type="compositionally biased region" description="Pro residues" evidence="1">
    <location>
        <begin position="97"/>
        <end position="118"/>
    </location>
</feature>
<dbReference type="AlphaFoldDB" id="A0A6P5J581"/>
<proteinExistence type="predicted"/>
<reference evidence="3" key="1">
    <citation type="submission" date="2025-08" db="UniProtKB">
        <authorList>
            <consortium name="RefSeq"/>
        </authorList>
    </citation>
    <scope>IDENTIFICATION</scope>
    <source>
        <tissue evidence="3">Spleen</tissue>
    </source>
</reference>
<dbReference type="InParanoid" id="A0A6P5J581"/>
<dbReference type="Proteomes" id="UP000515140">
    <property type="component" value="Unplaced"/>
</dbReference>
<feature type="compositionally biased region" description="Acidic residues" evidence="1">
    <location>
        <begin position="1"/>
        <end position="16"/>
    </location>
</feature>
<evidence type="ECO:0000313" key="3">
    <source>
        <dbReference type="RefSeq" id="XP_020826164.1"/>
    </source>
</evidence>
<dbReference type="GeneID" id="110196988"/>
<protein>
    <submittedName>
        <fullName evidence="3">Proline-rich protein 36-like</fullName>
    </submittedName>
</protein>
<dbReference type="KEGG" id="pcw:110196988"/>
<keyword evidence="2" id="KW-1185">Reference proteome</keyword>
<evidence type="ECO:0000256" key="1">
    <source>
        <dbReference type="SAM" id="MobiDB-lite"/>
    </source>
</evidence>
<accession>A0A6P5J581</accession>